<evidence type="ECO:0000313" key="1">
    <source>
        <dbReference type="EMBL" id="KFM64997.1"/>
    </source>
</evidence>
<protein>
    <recommendedName>
        <fullName evidence="3">RNase H type-1 domain-containing protein</fullName>
    </recommendedName>
</protein>
<sequence>MITVPLCPLDYGDVCVYLELDEKIDKSENPPAQIRDIAYEAIDRRYPSNLWTHTYADGSMIEQGTRAGAGIYRNHFAFYKAVGKDTTSFDSVVEAVFIALNQLSTQKRNFPQTAIISDRKAA</sequence>
<dbReference type="OrthoDB" id="6434968at2759"/>
<feature type="non-terminal residue" evidence="1">
    <location>
        <position position="122"/>
    </location>
</feature>
<organism evidence="1 2">
    <name type="scientific">Stegodyphus mimosarum</name>
    <name type="common">African social velvet spider</name>
    <dbReference type="NCBI Taxonomy" id="407821"/>
    <lineage>
        <taxon>Eukaryota</taxon>
        <taxon>Metazoa</taxon>
        <taxon>Ecdysozoa</taxon>
        <taxon>Arthropoda</taxon>
        <taxon>Chelicerata</taxon>
        <taxon>Arachnida</taxon>
        <taxon>Araneae</taxon>
        <taxon>Araneomorphae</taxon>
        <taxon>Entelegynae</taxon>
        <taxon>Eresoidea</taxon>
        <taxon>Eresidae</taxon>
        <taxon>Stegodyphus</taxon>
    </lineage>
</organism>
<keyword evidence="2" id="KW-1185">Reference proteome</keyword>
<name>A0A087TIQ8_STEMI</name>
<dbReference type="EMBL" id="KK115395">
    <property type="protein sequence ID" value="KFM64997.1"/>
    <property type="molecule type" value="Genomic_DNA"/>
</dbReference>
<gene>
    <name evidence="1" type="ORF">X975_18048</name>
</gene>
<evidence type="ECO:0000313" key="2">
    <source>
        <dbReference type="Proteomes" id="UP000054359"/>
    </source>
</evidence>
<dbReference type="AlphaFoldDB" id="A0A087TIQ8"/>
<proteinExistence type="predicted"/>
<reference evidence="1 2" key="1">
    <citation type="submission" date="2013-11" db="EMBL/GenBank/DDBJ databases">
        <title>Genome sequencing of Stegodyphus mimosarum.</title>
        <authorList>
            <person name="Bechsgaard J."/>
        </authorList>
    </citation>
    <scope>NUCLEOTIDE SEQUENCE [LARGE SCALE GENOMIC DNA]</scope>
</reference>
<dbReference type="OMA" id="IFRYCFR"/>
<dbReference type="STRING" id="407821.A0A087TIQ8"/>
<dbReference type="Proteomes" id="UP000054359">
    <property type="component" value="Unassembled WGS sequence"/>
</dbReference>
<evidence type="ECO:0008006" key="3">
    <source>
        <dbReference type="Google" id="ProtNLM"/>
    </source>
</evidence>
<accession>A0A087TIQ8</accession>